<dbReference type="AlphaFoldDB" id="A0A9D1S2V1"/>
<evidence type="ECO:0000313" key="1">
    <source>
        <dbReference type="EMBL" id="HIU45096.1"/>
    </source>
</evidence>
<accession>A0A9D1S2V1</accession>
<reference evidence="1" key="1">
    <citation type="submission" date="2020-10" db="EMBL/GenBank/DDBJ databases">
        <authorList>
            <person name="Gilroy R."/>
        </authorList>
    </citation>
    <scope>NUCLEOTIDE SEQUENCE</scope>
    <source>
        <strain evidence="1">ChiGjej1B1-22543</strain>
    </source>
</reference>
<reference evidence="1" key="2">
    <citation type="journal article" date="2021" name="PeerJ">
        <title>Extensive microbial diversity within the chicken gut microbiome revealed by metagenomics and culture.</title>
        <authorList>
            <person name="Gilroy R."/>
            <person name="Ravi A."/>
            <person name="Getino M."/>
            <person name="Pursley I."/>
            <person name="Horton D.L."/>
            <person name="Alikhan N.F."/>
            <person name="Baker D."/>
            <person name="Gharbi K."/>
            <person name="Hall N."/>
            <person name="Watson M."/>
            <person name="Adriaenssens E.M."/>
            <person name="Foster-Nyarko E."/>
            <person name="Jarju S."/>
            <person name="Secka A."/>
            <person name="Antonio M."/>
            <person name="Oren A."/>
            <person name="Chaudhuri R.R."/>
            <person name="La Ragione R."/>
            <person name="Hildebrand F."/>
            <person name="Pallen M.J."/>
        </authorList>
    </citation>
    <scope>NUCLEOTIDE SEQUENCE</scope>
    <source>
        <strain evidence="1">ChiGjej1B1-22543</strain>
    </source>
</reference>
<proteinExistence type="predicted"/>
<gene>
    <name evidence="1" type="ORF">IAC52_02235</name>
</gene>
<name>A0A9D1S2V1_9FIRM</name>
<comment type="caution">
    <text evidence="1">The sequence shown here is derived from an EMBL/GenBank/DDBJ whole genome shotgun (WGS) entry which is preliminary data.</text>
</comment>
<dbReference type="Proteomes" id="UP000824070">
    <property type="component" value="Unassembled WGS sequence"/>
</dbReference>
<protein>
    <submittedName>
        <fullName evidence="1">Uncharacterized protein</fullName>
    </submittedName>
</protein>
<sequence length="133" mass="14675">MENADDRLIKTLTRLDEMSESLDSIAEVESRFDKRLKEMESDVEGLFSTINDISGKLDALSGALDRLTDAAKRLSGVQEQGKRLAELIGGLDPEKLSASLEESSEKLLDVYGKLEALKSKSGNKVMKKAKKKE</sequence>
<dbReference type="EMBL" id="DVMV01000015">
    <property type="protein sequence ID" value="HIU45096.1"/>
    <property type="molecule type" value="Genomic_DNA"/>
</dbReference>
<evidence type="ECO:0000313" key="2">
    <source>
        <dbReference type="Proteomes" id="UP000824070"/>
    </source>
</evidence>
<organism evidence="1 2">
    <name type="scientific">Candidatus Alloenteromonas pullicola</name>
    <dbReference type="NCBI Taxonomy" id="2840784"/>
    <lineage>
        <taxon>Bacteria</taxon>
        <taxon>Bacillati</taxon>
        <taxon>Bacillota</taxon>
        <taxon>Bacillota incertae sedis</taxon>
        <taxon>Candidatus Alloenteromonas</taxon>
    </lineage>
</organism>